<name>A0A183GH63_HELPZ</name>
<keyword evidence="3" id="KW-1185">Reference proteome</keyword>
<accession>A0A3P8G171</accession>
<reference evidence="4" key="2">
    <citation type="submission" date="2019-09" db="UniProtKB">
        <authorList>
            <consortium name="WormBaseParasite"/>
        </authorList>
    </citation>
    <scope>IDENTIFICATION</scope>
</reference>
<proteinExistence type="predicted"/>
<feature type="compositionally biased region" description="Polar residues" evidence="1">
    <location>
        <begin position="42"/>
        <end position="64"/>
    </location>
</feature>
<accession>A0A183GH63</accession>
<evidence type="ECO:0000313" key="4">
    <source>
        <dbReference type="WBParaSite" id="HPBE_0002188401-mRNA-1"/>
    </source>
</evidence>
<evidence type="ECO:0000256" key="1">
    <source>
        <dbReference type="SAM" id="MobiDB-lite"/>
    </source>
</evidence>
<reference evidence="2 3" key="1">
    <citation type="submission" date="2018-11" db="EMBL/GenBank/DDBJ databases">
        <authorList>
            <consortium name="Pathogen Informatics"/>
        </authorList>
    </citation>
    <scope>NUCLEOTIDE SEQUENCE [LARGE SCALE GENOMIC DNA]</scope>
</reference>
<organism evidence="3 4">
    <name type="scientific">Heligmosomoides polygyrus</name>
    <name type="common">Parasitic roundworm</name>
    <dbReference type="NCBI Taxonomy" id="6339"/>
    <lineage>
        <taxon>Eukaryota</taxon>
        <taxon>Metazoa</taxon>
        <taxon>Ecdysozoa</taxon>
        <taxon>Nematoda</taxon>
        <taxon>Chromadorea</taxon>
        <taxon>Rhabditida</taxon>
        <taxon>Rhabditina</taxon>
        <taxon>Rhabditomorpha</taxon>
        <taxon>Strongyloidea</taxon>
        <taxon>Heligmosomidae</taxon>
        <taxon>Heligmosomoides</taxon>
    </lineage>
</organism>
<feature type="compositionally biased region" description="Polar residues" evidence="1">
    <location>
        <begin position="105"/>
        <end position="114"/>
    </location>
</feature>
<dbReference type="OrthoDB" id="10613581at2759"/>
<feature type="region of interest" description="Disordered" evidence="1">
    <location>
        <begin position="1"/>
        <end position="123"/>
    </location>
</feature>
<gene>
    <name evidence="2" type="ORF">HPBE_LOCUS21883</name>
</gene>
<evidence type="ECO:0000313" key="3">
    <source>
        <dbReference type="Proteomes" id="UP000050761"/>
    </source>
</evidence>
<feature type="compositionally biased region" description="Polar residues" evidence="1">
    <location>
        <begin position="17"/>
        <end position="34"/>
    </location>
</feature>
<evidence type="ECO:0000313" key="2">
    <source>
        <dbReference type="EMBL" id="VDP28809.1"/>
    </source>
</evidence>
<protein>
    <submittedName>
        <fullName evidence="4">BHLH domain-containing protein</fullName>
    </submittedName>
</protein>
<dbReference type="AlphaFoldDB" id="A0A183GH63"/>
<dbReference type="EMBL" id="UZAH01033426">
    <property type="protein sequence ID" value="VDP28809.1"/>
    <property type="molecule type" value="Genomic_DNA"/>
</dbReference>
<dbReference type="WBParaSite" id="HPBE_0002188401-mRNA-1">
    <property type="protein sequence ID" value="HPBE_0002188401-mRNA-1"/>
    <property type="gene ID" value="HPBE_0002188401"/>
</dbReference>
<sequence>MTEDADMSMSIHFPSDADNQGNPSSEVGTTSQHRATPDVAATNENAFSPVVQATSTPVNAVDASNDTRERNYDHDGWERSSERRVPHSSTHPSIAANATADHSDSTTGSLSTRNAPERRSVQSRYKKFKEHFSGIMGRLDQYRTEPSRSEFRASSRSGNPLMVNVTNRYVKMKLYCTLFLGFLVLLD</sequence>
<dbReference type="Proteomes" id="UP000050761">
    <property type="component" value="Unassembled WGS sequence"/>
</dbReference>
<feature type="compositionally biased region" description="Basic and acidic residues" evidence="1">
    <location>
        <begin position="65"/>
        <end position="85"/>
    </location>
</feature>